<evidence type="ECO:0000313" key="1">
    <source>
        <dbReference type="EMBL" id="SEM02240.1"/>
    </source>
</evidence>
<organism evidence="1 2">
    <name type="scientific">Sphingomonas palmae</name>
    <dbReference type="NCBI Taxonomy" id="1855283"/>
    <lineage>
        <taxon>Bacteria</taxon>
        <taxon>Pseudomonadati</taxon>
        <taxon>Pseudomonadota</taxon>
        <taxon>Alphaproteobacteria</taxon>
        <taxon>Sphingomonadales</taxon>
        <taxon>Sphingomonadaceae</taxon>
        <taxon>Sphingomonas</taxon>
    </lineage>
</organism>
<dbReference type="AlphaFoldDB" id="A0A1H7UZ81"/>
<keyword evidence="2" id="KW-1185">Reference proteome</keyword>
<sequence>MIIRATRLWRPTITIAAVIGGMTVAPACAQLIGNEIRGDQRICTYVGSPTVPNDTLDARTVTLAVGQECPVAAPYVDPDAPIPSNAALRSETTSATNRFCIYEQGGVSYQVTVEIEVRCAMTPALLERDQQQRRDRQQR</sequence>
<proteinExistence type="predicted"/>
<gene>
    <name evidence="1" type="ORF">SAMN05216382_3129</name>
</gene>
<dbReference type="EMBL" id="FNZZ01000008">
    <property type="protein sequence ID" value="SEM02240.1"/>
    <property type="molecule type" value="Genomic_DNA"/>
</dbReference>
<dbReference type="Proteomes" id="UP000199214">
    <property type="component" value="Unassembled WGS sequence"/>
</dbReference>
<name>A0A1H7UZ81_9SPHN</name>
<reference evidence="2" key="1">
    <citation type="submission" date="2016-10" db="EMBL/GenBank/DDBJ databases">
        <authorList>
            <person name="Varghese N."/>
            <person name="Submissions S."/>
        </authorList>
    </citation>
    <scope>NUCLEOTIDE SEQUENCE [LARGE SCALE GENOMIC DNA]</scope>
    <source>
        <strain evidence="2">JS21-1</strain>
    </source>
</reference>
<protein>
    <submittedName>
        <fullName evidence="1">Uncharacterized protein</fullName>
    </submittedName>
</protein>
<accession>A0A1H7UZ81</accession>
<evidence type="ECO:0000313" key="2">
    <source>
        <dbReference type="Proteomes" id="UP000199214"/>
    </source>
</evidence>